<dbReference type="AlphaFoldDB" id="A0AAD7HSR9"/>
<feature type="region of interest" description="Disordered" evidence="1">
    <location>
        <begin position="28"/>
        <end position="48"/>
    </location>
</feature>
<reference evidence="3" key="1">
    <citation type="submission" date="2023-03" db="EMBL/GenBank/DDBJ databases">
        <title>Massive genome expansion in bonnet fungi (Mycena s.s.) driven by repeated elements and novel gene families across ecological guilds.</title>
        <authorList>
            <consortium name="Lawrence Berkeley National Laboratory"/>
            <person name="Harder C.B."/>
            <person name="Miyauchi S."/>
            <person name="Viragh M."/>
            <person name="Kuo A."/>
            <person name="Thoen E."/>
            <person name="Andreopoulos B."/>
            <person name="Lu D."/>
            <person name="Skrede I."/>
            <person name="Drula E."/>
            <person name="Henrissat B."/>
            <person name="Morin E."/>
            <person name="Kohler A."/>
            <person name="Barry K."/>
            <person name="LaButti K."/>
            <person name="Morin E."/>
            <person name="Salamov A."/>
            <person name="Lipzen A."/>
            <person name="Mereny Z."/>
            <person name="Hegedus B."/>
            <person name="Baldrian P."/>
            <person name="Stursova M."/>
            <person name="Weitz H."/>
            <person name="Taylor A."/>
            <person name="Grigoriev I.V."/>
            <person name="Nagy L.G."/>
            <person name="Martin F."/>
            <person name="Kauserud H."/>
        </authorList>
    </citation>
    <scope>NUCLEOTIDE SEQUENCE</scope>
    <source>
        <strain evidence="3">CBHHK188m</strain>
    </source>
</reference>
<comment type="caution">
    <text evidence="3">The sequence shown here is derived from an EMBL/GenBank/DDBJ whole genome shotgun (WGS) entry which is preliminary data.</text>
</comment>
<dbReference type="Pfam" id="PF16862">
    <property type="entry name" value="Glyco_hydro_79C"/>
    <property type="match status" value="1"/>
</dbReference>
<feature type="compositionally biased region" description="Polar residues" evidence="1">
    <location>
        <begin position="34"/>
        <end position="48"/>
    </location>
</feature>
<evidence type="ECO:0000313" key="3">
    <source>
        <dbReference type="EMBL" id="KAJ7727534.1"/>
    </source>
</evidence>
<organism evidence="3 4">
    <name type="scientific">Mycena maculata</name>
    <dbReference type="NCBI Taxonomy" id="230809"/>
    <lineage>
        <taxon>Eukaryota</taxon>
        <taxon>Fungi</taxon>
        <taxon>Dikarya</taxon>
        <taxon>Basidiomycota</taxon>
        <taxon>Agaricomycotina</taxon>
        <taxon>Agaricomycetes</taxon>
        <taxon>Agaricomycetidae</taxon>
        <taxon>Agaricales</taxon>
        <taxon>Marasmiineae</taxon>
        <taxon>Mycenaceae</taxon>
        <taxon>Mycena</taxon>
    </lineage>
</organism>
<sequence>MRYRWPILISLARCFAWVSKMSSIIHSHRRKPTSRPSASRPFSTTRLSSWQKRLARPTKRKCWTSPSTTSESASSRRYGIYEDGTPKRIAIYNYMDDPTGTNNVHAVISISGAAMPSSVKVKYLAAWSVVWSMVQKGNHTWAGQVVFICFAYHIGCRLRARELRV</sequence>
<dbReference type="InterPro" id="IPR031728">
    <property type="entry name" value="GlcAase_C"/>
</dbReference>
<dbReference type="Proteomes" id="UP001215280">
    <property type="component" value="Unassembled WGS sequence"/>
</dbReference>
<keyword evidence="4" id="KW-1185">Reference proteome</keyword>
<evidence type="ECO:0000313" key="4">
    <source>
        <dbReference type="Proteomes" id="UP001215280"/>
    </source>
</evidence>
<gene>
    <name evidence="3" type="ORF">DFH07DRAFT_851721</name>
</gene>
<feature type="domain" description="Beta-glucuronidase C-terminal" evidence="2">
    <location>
        <begin position="78"/>
        <end position="145"/>
    </location>
</feature>
<evidence type="ECO:0000256" key="1">
    <source>
        <dbReference type="SAM" id="MobiDB-lite"/>
    </source>
</evidence>
<accession>A0AAD7HSR9</accession>
<protein>
    <recommendedName>
        <fullName evidence="2">Beta-glucuronidase C-terminal domain-containing protein</fullName>
    </recommendedName>
</protein>
<name>A0AAD7HSR9_9AGAR</name>
<proteinExistence type="predicted"/>
<evidence type="ECO:0000259" key="2">
    <source>
        <dbReference type="Pfam" id="PF16862"/>
    </source>
</evidence>
<dbReference type="EMBL" id="JARJLG010000211">
    <property type="protein sequence ID" value="KAJ7727534.1"/>
    <property type="molecule type" value="Genomic_DNA"/>
</dbReference>